<accession>A0A6I4P1F4</accession>
<comment type="similarity">
    <text evidence="1">Belongs to the AB hydrolase superfamily. AB hydrolase 2 family.</text>
</comment>
<evidence type="ECO:0000256" key="1">
    <source>
        <dbReference type="ARBA" id="ARBA00006499"/>
    </source>
</evidence>
<dbReference type="PANTHER" id="PTHR10655:SF17">
    <property type="entry name" value="LYSOPHOSPHOLIPASE-LIKE PROTEIN 1"/>
    <property type="match status" value="1"/>
</dbReference>
<proteinExistence type="inferred from homology"/>
<dbReference type="Pfam" id="PF02230">
    <property type="entry name" value="Abhydrolase_2"/>
    <property type="match status" value="1"/>
</dbReference>
<keyword evidence="5" id="KW-1185">Reference proteome</keyword>
<keyword evidence="2" id="KW-0378">Hydrolase</keyword>
<protein>
    <submittedName>
        <fullName evidence="4">Phospholipase</fullName>
    </submittedName>
</protein>
<dbReference type="RefSeq" id="WP_160426843.1">
    <property type="nucleotide sequence ID" value="NZ_WSTA01000111.1"/>
</dbReference>
<name>A0A6I4P1F4_9MICO</name>
<gene>
    <name evidence="4" type="ORF">GB864_16800</name>
</gene>
<reference evidence="4 5" key="1">
    <citation type="submission" date="2019-12" db="EMBL/GenBank/DDBJ databases">
        <authorList>
            <person name="Kim Y.S."/>
        </authorList>
    </citation>
    <scope>NUCLEOTIDE SEQUENCE [LARGE SCALE GENOMIC DNA]</scope>
    <source>
        <strain evidence="4 5">MMS17-SY077</strain>
    </source>
</reference>
<evidence type="ECO:0000256" key="2">
    <source>
        <dbReference type="ARBA" id="ARBA00022801"/>
    </source>
</evidence>
<evidence type="ECO:0000313" key="5">
    <source>
        <dbReference type="Proteomes" id="UP000438182"/>
    </source>
</evidence>
<comment type="caution">
    <text evidence="4">The sequence shown here is derived from an EMBL/GenBank/DDBJ whole genome shotgun (WGS) entry which is preliminary data.</text>
</comment>
<dbReference type="AlphaFoldDB" id="A0A6I4P1F4"/>
<organism evidence="4 5">
    <name type="scientific">Agromyces seonyuensis</name>
    <dbReference type="NCBI Taxonomy" id="2662446"/>
    <lineage>
        <taxon>Bacteria</taxon>
        <taxon>Bacillati</taxon>
        <taxon>Actinomycetota</taxon>
        <taxon>Actinomycetes</taxon>
        <taxon>Micrococcales</taxon>
        <taxon>Microbacteriaceae</taxon>
        <taxon>Agromyces</taxon>
    </lineage>
</organism>
<sequence>MRIDDDAVLWSASEADRADRPLLLLLHGYNSNESDLFGLAPFLPLEPALASLRAPIDAGYGYAWFPLMAQGMDAAIAGARASAQAVLDWLDRTVPTQSGIGLLGFSQGGAMALELLRLDPDRFSYAVNLSGFALPGEREADGRLEQDALPVFWGRGTADQVIAADAIAGTIDWLPAHSTLDARIYEGLAHGISQPELADVVGFIRAVQADA</sequence>
<feature type="domain" description="Phospholipase/carboxylesterase/thioesterase" evidence="3">
    <location>
        <begin position="15"/>
        <end position="206"/>
    </location>
</feature>
<dbReference type="GO" id="GO:0016787">
    <property type="term" value="F:hydrolase activity"/>
    <property type="evidence" value="ECO:0007669"/>
    <property type="project" value="UniProtKB-KW"/>
</dbReference>
<dbReference type="EMBL" id="WSTA01000111">
    <property type="protein sequence ID" value="MWC00202.1"/>
    <property type="molecule type" value="Genomic_DNA"/>
</dbReference>
<dbReference type="InterPro" id="IPR050565">
    <property type="entry name" value="LYPA1-2/EST-like"/>
</dbReference>
<evidence type="ECO:0000313" key="4">
    <source>
        <dbReference type="EMBL" id="MWC00202.1"/>
    </source>
</evidence>
<dbReference type="InterPro" id="IPR003140">
    <property type="entry name" value="PLipase/COase/thioEstase"/>
</dbReference>
<dbReference type="Proteomes" id="UP000438182">
    <property type="component" value="Unassembled WGS sequence"/>
</dbReference>
<dbReference type="InterPro" id="IPR029058">
    <property type="entry name" value="AB_hydrolase_fold"/>
</dbReference>
<dbReference type="PANTHER" id="PTHR10655">
    <property type="entry name" value="LYSOPHOSPHOLIPASE-RELATED"/>
    <property type="match status" value="1"/>
</dbReference>
<evidence type="ECO:0000259" key="3">
    <source>
        <dbReference type="Pfam" id="PF02230"/>
    </source>
</evidence>
<dbReference type="SUPFAM" id="SSF53474">
    <property type="entry name" value="alpha/beta-Hydrolases"/>
    <property type="match status" value="1"/>
</dbReference>
<dbReference type="Gene3D" id="3.40.50.1820">
    <property type="entry name" value="alpha/beta hydrolase"/>
    <property type="match status" value="1"/>
</dbReference>